<dbReference type="SUPFAM" id="SSF53448">
    <property type="entry name" value="Nucleotide-diphospho-sugar transferases"/>
    <property type="match status" value="1"/>
</dbReference>
<gene>
    <name evidence="3" type="ORF">FKZ61_11535</name>
</gene>
<accession>A0A540VFD8</accession>
<dbReference type="Proteomes" id="UP000317371">
    <property type="component" value="Unassembled WGS sequence"/>
</dbReference>
<dbReference type="InterPro" id="IPR001173">
    <property type="entry name" value="Glyco_trans_2-like"/>
</dbReference>
<dbReference type="AlphaFoldDB" id="A0A540VFD8"/>
<dbReference type="InterPro" id="IPR029044">
    <property type="entry name" value="Nucleotide-diphossugar_trans"/>
</dbReference>
<comment type="caution">
    <text evidence="3">The sequence shown here is derived from an EMBL/GenBank/DDBJ whole genome shotgun (WGS) entry which is preliminary data.</text>
</comment>
<evidence type="ECO:0000256" key="1">
    <source>
        <dbReference type="SAM" id="Phobius"/>
    </source>
</evidence>
<dbReference type="CDD" id="cd04179">
    <property type="entry name" value="DPM_DPG-synthase_like"/>
    <property type="match status" value="1"/>
</dbReference>
<name>A0A540VFD8_9CHLR</name>
<dbReference type="PANTHER" id="PTHR48090:SF7">
    <property type="entry name" value="RFBJ PROTEIN"/>
    <property type="match status" value="1"/>
</dbReference>
<reference evidence="3 4" key="1">
    <citation type="submission" date="2019-06" db="EMBL/GenBank/DDBJ databases">
        <title>Genome sequence of Litorilinea aerophila BAA-2444.</title>
        <authorList>
            <person name="Maclea K.S."/>
            <person name="Maurais E.G."/>
            <person name="Iannazzi L.C."/>
        </authorList>
    </citation>
    <scope>NUCLEOTIDE SEQUENCE [LARGE SCALE GENOMIC DNA]</scope>
    <source>
        <strain evidence="3 4">ATCC BAA-2444</strain>
    </source>
</reference>
<feature type="transmembrane region" description="Helical" evidence="1">
    <location>
        <begin position="237"/>
        <end position="257"/>
    </location>
</feature>
<keyword evidence="4" id="KW-1185">Reference proteome</keyword>
<proteinExistence type="predicted"/>
<feature type="domain" description="Glycosyltransferase 2-like" evidence="2">
    <location>
        <begin position="5"/>
        <end position="168"/>
    </location>
</feature>
<feature type="transmembrane region" description="Helical" evidence="1">
    <location>
        <begin position="356"/>
        <end position="377"/>
    </location>
</feature>
<dbReference type="Pfam" id="PF00535">
    <property type="entry name" value="Glycos_transf_2"/>
    <property type="match status" value="1"/>
</dbReference>
<dbReference type="PANTHER" id="PTHR48090">
    <property type="entry name" value="UNDECAPRENYL-PHOSPHATE 4-DEOXY-4-FORMAMIDO-L-ARABINOSE TRANSFERASE-RELATED"/>
    <property type="match status" value="1"/>
</dbReference>
<dbReference type="GO" id="GO:0016740">
    <property type="term" value="F:transferase activity"/>
    <property type="evidence" value="ECO:0007669"/>
    <property type="project" value="UniProtKB-KW"/>
</dbReference>
<feature type="transmembrane region" description="Helical" evidence="1">
    <location>
        <begin position="323"/>
        <end position="350"/>
    </location>
</feature>
<dbReference type="Gene3D" id="3.90.550.10">
    <property type="entry name" value="Spore Coat Polysaccharide Biosynthesis Protein SpsA, Chain A"/>
    <property type="match status" value="1"/>
</dbReference>
<evidence type="ECO:0000313" key="3">
    <source>
        <dbReference type="EMBL" id="TQE95469.1"/>
    </source>
</evidence>
<sequence>MTMLSVVIPALNEEDGIQDIMRRVLAVRPQLQEVGIDELELIVVDDGSTDRTAALVAAQPGVRLIRHTRNSGYGAALKTGFSAARGEWIGFLDADGTYPPEYYPALCQAATTQEADIVIGSRMAGAESQMPAVRRLGNLIFARLVSLISARRITDSASGMRIFRREILPRLYPLPDGLNLTPVMSTRALHERLHMVEVPIPYSERVGRSKLSVVRDGMRFAQSIVWTALYYNPVRPLGLIGALALAVAAAIGLGLVVARLSGIDYVGPLGAFALFTALVLAVAGVSILALGISFNYFVALFHKRPVHQGLFGRPILRARLDQHFGWIGLLAFGLGVLLAVASLSFGMMGWSVSRLWLYYLVSACLALVGIQLMIAWIQMQILDTLRIRDELVAEDMLGKAQMPAEPVAEAVSGAPLKVEAMP</sequence>
<organism evidence="3 4">
    <name type="scientific">Litorilinea aerophila</name>
    <dbReference type="NCBI Taxonomy" id="1204385"/>
    <lineage>
        <taxon>Bacteria</taxon>
        <taxon>Bacillati</taxon>
        <taxon>Chloroflexota</taxon>
        <taxon>Caldilineae</taxon>
        <taxon>Caldilineales</taxon>
        <taxon>Caldilineaceae</taxon>
        <taxon>Litorilinea</taxon>
    </lineage>
</organism>
<evidence type="ECO:0000259" key="2">
    <source>
        <dbReference type="Pfam" id="PF00535"/>
    </source>
</evidence>
<dbReference type="InParanoid" id="A0A540VFD8"/>
<keyword evidence="1" id="KW-0812">Transmembrane</keyword>
<keyword evidence="3" id="KW-0808">Transferase</keyword>
<keyword evidence="1" id="KW-1133">Transmembrane helix</keyword>
<dbReference type="RefSeq" id="WP_141610288.1">
    <property type="nucleotide sequence ID" value="NZ_VIGC02000013.1"/>
</dbReference>
<keyword evidence="1" id="KW-0472">Membrane</keyword>
<evidence type="ECO:0000313" key="4">
    <source>
        <dbReference type="Proteomes" id="UP000317371"/>
    </source>
</evidence>
<protein>
    <submittedName>
        <fullName evidence="3">Glycosyltransferase family 2 protein</fullName>
    </submittedName>
</protein>
<dbReference type="EMBL" id="VIGC01000013">
    <property type="protein sequence ID" value="TQE95469.1"/>
    <property type="molecule type" value="Genomic_DNA"/>
</dbReference>
<feature type="transmembrane region" description="Helical" evidence="1">
    <location>
        <begin position="269"/>
        <end position="302"/>
    </location>
</feature>
<dbReference type="OrthoDB" id="9810303at2"/>
<dbReference type="InterPro" id="IPR050256">
    <property type="entry name" value="Glycosyltransferase_2"/>
</dbReference>